<keyword evidence="1" id="KW-0234">DNA repair</keyword>
<comment type="similarity">
    <text evidence="1">Belongs to the helicase family.</text>
</comment>
<dbReference type="PANTHER" id="PTHR10492">
    <property type="match status" value="1"/>
</dbReference>
<reference evidence="3 4" key="1">
    <citation type="submission" date="2024-02" db="EMBL/GenBank/DDBJ databases">
        <title>High-quality chromosome-scale genome assembly of Pensacola bahiagrass (Paspalum notatum Flugge var. saurae).</title>
        <authorList>
            <person name="Vega J.M."/>
            <person name="Podio M."/>
            <person name="Orjuela J."/>
            <person name="Siena L.A."/>
            <person name="Pessino S.C."/>
            <person name="Combes M.C."/>
            <person name="Mariac C."/>
            <person name="Albertini E."/>
            <person name="Pupilli F."/>
            <person name="Ortiz J.P.A."/>
            <person name="Leblanc O."/>
        </authorList>
    </citation>
    <scope>NUCLEOTIDE SEQUENCE [LARGE SCALE GENOMIC DNA]</scope>
    <source>
        <strain evidence="3">R1</strain>
        <tissue evidence="3">Leaf</tissue>
    </source>
</reference>
<dbReference type="SUPFAM" id="SSF52540">
    <property type="entry name" value="P-loop containing nucleoside triphosphate hydrolases"/>
    <property type="match status" value="2"/>
</dbReference>
<dbReference type="GO" id="GO:0000723">
    <property type="term" value="P:telomere maintenance"/>
    <property type="evidence" value="ECO:0007669"/>
    <property type="project" value="InterPro"/>
</dbReference>
<gene>
    <name evidence="3" type="ORF">U9M48_026061</name>
</gene>
<keyword evidence="1" id="KW-0547">Nucleotide-binding</keyword>
<dbReference type="PANTHER" id="PTHR10492:SF91">
    <property type="entry name" value="ATP-DEPENDENT DNA HELICASE"/>
    <property type="match status" value="1"/>
</dbReference>
<proteinExistence type="inferred from homology"/>
<keyword evidence="4" id="KW-1185">Reference proteome</keyword>
<name>A0AAQ3WYZ1_PASNO</name>
<dbReference type="GO" id="GO:0006310">
    <property type="term" value="P:DNA recombination"/>
    <property type="evidence" value="ECO:0007669"/>
    <property type="project" value="UniProtKB-KW"/>
</dbReference>
<dbReference type="EMBL" id="CP144750">
    <property type="protein sequence ID" value="WVZ78326.1"/>
    <property type="molecule type" value="Genomic_DNA"/>
</dbReference>
<sequence length="644" mass="73403">MASFALGHQGDDGIEINEIKQYRNARMITAIEAVYRIFGFPLYSMSPPVLQMQVHLPGMHMVAYKATDDLSDVVQREKSQKSMLTEVFRMNLENMEARKYLYREFPEHFRWIKANKQWVPRKQRAQIGRLVYANPAEGERFYLRVLLNHVRGATSFEHLKSFKGVTYPTFRAACEAMGFVETDKSLDDSLTEAAEHRMPNALRRLFATILAYCECANARTLYDKHFDSMTEDYRRTMKNHTMLEQMLLADLSDHLTSMGKDIKDYGLPKLDKSDNVATRDYYRELNEELNIGFEEKDLKIIDTLNTEKRAGFDDILDHVVNNKSQVFFVDGPGGTGKTYLYKALLAKVRSMDRIAIATATSGIAASIMPGGRTAHSRFKIPIKLGDNTMCNFTKQSGYSRITTKGCVIIWDEVAMTKRQCVEAPDRALRDTMGSSHPFGGKVMLFGGDFRQVLPVVARGTRAQITDATLLRSYIWKSVRRIRLTQNMRAQSDNWFAEYLLRIGNGTEKTFGDDYVRLPDDIMLPWSREDNKEKKKTTGNNPIDGLVERIFPDLCYNCTSSKYMRERAILSTKNEHVDAVNTVLIDRFPGDEKSHTGLMSVHKEFKQNKIPGVVAFILLAEGAFGHEGQAHSPSLATAMREQCRP</sequence>
<dbReference type="GO" id="GO:0005524">
    <property type="term" value="F:ATP binding"/>
    <property type="evidence" value="ECO:0007669"/>
    <property type="project" value="UniProtKB-KW"/>
</dbReference>
<dbReference type="EC" id="5.6.2.3" evidence="1"/>
<evidence type="ECO:0000313" key="3">
    <source>
        <dbReference type="EMBL" id="WVZ78326.1"/>
    </source>
</evidence>
<dbReference type="AlphaFoldDB" id="A0AAQ3WYZ1"/>
<feature type="domain" description="DNA helicase Pif1-like DEAD-box helicase" evidence="2">
    <location>
        <begin position="304"/>
        <end position="508"/>
    </location>
</feature>
<dbReference type="GO" id="GO:0016787">
    <property type="term" value="F:hydrolase activity"/>
    <property type="evidence" value="ECO:0007669"/>
    <property type="project" value="UniProtKB-KW"/>
</dbReference>
<evidence type="ECO:0000256" key="1">
    <source>
        <dbReference type="RuleBase" id="RU363044"/>
    </source>
</evidence>
<dbReference type="Pfam" id="PF05970">
    <property type="entry name" value="PIF1"/>
    <property type="match status" value="1"/>
</dbReference>
<dbReference type="InterPro" id="IPR027417">
    <property type="entry name" value="P-loop_NTPase"/>
</dbReference>
<keyword evidence="1" id="KW-0378">Hydrolase</keyword>
<dbReference type="Proteomes" id="UP001341281">
    <property type="component" value="Chromosome 06"/>
</dbReference>
<dbReference type="InterPro" id="IPR010285">
    <property type="entry name" value="DNA_helicase_pif1-like_DEAD"/>
</dbReference>
<keyword evidence="1" id="KW-0067">ATP-binding</keyword>
<keyword evidence="1" id="KW-0347">Helicase</keyword>
<keyword evidence="1" id="KW-0227">DNA damage</keyword>
<dbReference type="GO" id="GO:0043139">
    <property type="term" value="F:5'-3' DNA helicase activity"/>
    <property type="evidence" value="ECO:0007669"/>
    <property type="project" value="UniProtKB-EC"/>
</dbReference>
<accession>A0AAQ3WYZ1</accession>
<protein>
    <recommendedName>
        <fullName evidence="1">ATP-dependent DNA helicase</fullName>
        <ecNumber evidence="1">5.6.2.3</ecNumber>
    </recommendedName>
</protein>
<comment type="cofactor">
    <cofactor evidence="1">
        <name>Mg(2+)</name>
        <dbReference type="ChEBI" id="CHEBI:18420"/>
    </cofactor>
</comment>
<comment type="catalytic activity">
    <reaction evidence="1">
        <text>ATP + H2O = ADP + phosphate + H(+)</text>
        <dbReference type="Rhea" id="RHEA:13065"/>
        <dbReference type="ChEBI" id="CHEBI:15377"/>
        <dbReference type="ChEBI" id="CHEBI:15378"/>
        <dbReference type="ChEBI" id="CHEBI:30616"/>
        <dbReference type="ChEBI" id="CHEBI:43474"/>
        <dbReference type="ChEBI" id="CHEBI:456216"/>
        <dbReference type="EC" id="5.6.2.3"/>
    </reaction>
</comment>
<evidence type="ECO:0000259" key="2">
    <source>
        <dbReference type="Pfam" id="PF05970"/>
    </source>
</evidence>
<organism evidence="3 4">
    <name type="scientific">Paspalum notatum var. saurae</name>
    <dbReference type="NCBI Taxonomy" id="547442"/>
    <lineage>
        <taxon>Eukaryota</taxon>
        <taxon>Viridiplantae</taxon>
        <taxon>Streptophyta</taxon>
        <taxon>Embryophyta</taxon>
        <taxon>Tracheophyta</taxon>
        <taxon>Spermatophyta</taxon>
        <taxon>Magnoliopsida</taxon>
        <taxon>Liliopsida</taxon>
        <taxon>Poales</taxon>
        <taxon>Poaceae</taxon>
        <taxon>PACMAD clade</taxon>
        <taxon>Panicoideae</taxon>
        <taxon>Andropogonodae</taxon>
        <taxon>Paspaleae</taxon>
        <taxon>Paspalinae</taxon>
        <taxon>Paspalum</taxon>
    </lineage>
</organism>
<evidence type="ECO:0000313" key="4">
    <source>
        <dbReference type="Proteomes" id="UP001341281"/>
    </source>
</evidence>
<dbReference type="Gene3D" id="3.40.50.300">
    <property type="entry name" value="P-loop containing nucleotide triphosphate hydrolases"/>
    <property type="match status" value="1"/>
</dbReference>
<keyword evidence="1" id="KW-0233">DNA recombination</keyword>
<dbReference type="GO" id="GO:0006281">
    <property type="term" value="P:DNA repair"/>
    <property type="evidence" value="ECO:0007669"/>
    <property type="project" value="UniProtKB-KW"/>
</dbReference>